<keyword evidence="3" id="KW-1185">Reference proteome</keyword>
<name>A0A1I7MPU8_9MICC</name>
<dbReference type="PANTHER" id="PTHR36151:SF3">
    <property type="entry name" value="ER-BOUND OXYGENASE MPAB_MPAB'_RUBBER OXYGENASE CATALYTIC DOMAIN-CONTAINING PROTEIN"/>
    <property type="match status" value="1"/>
</dbReference>
<dbReference type="Pfam" id="PF09995">
    <property type="entry name" value="MPAB_Lcp_cat"/>
    <property type="match status" value="1"/>
</dbReference>
<accession>A0A1I7MPU8</accession>
<dbReference type="AlphaFoldDB" id="A0A1I7MPU8"/>
<feature type="domain" description="ER-bound oxygenase mpaB/mpaB'/Rubber oxygenase catalytic" evidence="1">
    <location>
        <begin position="11"/>
        <end position="235"/>
    </location>
</feature>
<dbReference type="RefSeq" id="WP_245760751.1">
    <property type="nucleotide sequence ID" value="NZ_FPCG01000009.1"/>
</dbReference>
<evidence type="ECO:0000313" key="3">
    <source>
        <dbReference type="Proteomes" id="UP000198881"/>
    </source>
</evidence>
<evidence type="ECO:0000313" key="2">
    <source>
        <dbReference type="EMBL" id="SFV23967.1"/>
    </source>
</evidence>
<dbReference type="PANTHER" id="PTHR36151">
    <property type="entry name" value="BLR2777 PROTEIN"/>
    <property type="match status" value="1"/>
</dbReference>
<dbReference type="STRING" id="574650.SAMN04487966_10942"/>
<proteinExistence type="predicted"/>
<evidence type="ECO:0000259" key="1">
    <source>
        <dbReference type="Pfam" id="PF09995"/>
    </source>
</evidence>
<protein>
    <submittedName>
        <fullName evidence="2">Uncharacterized conserved protein, DUF2236 family</fullName>
    </submittedName>
</protein>
<sequence length="265" mass="29220">MSAPVTLSALAREGAVLAGAGAAILLQVAHRPVAAGVDRHSDFTRDPMARLVHTLQYVYAVSLPEAESVRERVAGWVERAHAPVRGVDAGGARYSAADPEAQLWVAATLYWAAERVRGRMWGVLDPGAAEEMYQDSAVLGTALGMPRELWPVDRAAFERWWQQRLGELEVTDAARAIARELFAAEHAPVWMRTLMPLARMLTAGMLPTGVRSELGLELDVAGSVWDERLWSVLRAVYPRLPHVMRQAPSRWILRSLGVRGRSTCR</sequence>
<reference evidence="2 3" key="1">
    <citation type="submission" date="2016-10" db="EMBL/GenBank/DDBJ databases">
        <authorList>
            <person name="de Groot N.N."/>
        </authorList>
    </citation>
    <scope>NUCLEOTIDE SEQUENCE [LARGE SCALE GENOMIC DNA]</scope>
    <source>
        <strain evidence="2 3">CGMCC 1.7054</strain>
    </source>
</reference>
<dbReference type="InterPro" id="IPR018713">
    <property type="entry name" value="MPAB/Lcp_cat_dom"/>
</dbReference>
<gene>
    <name evidence="2" type="ORF">SAMN04487966_10942</name>
</gene>
<dbReference type="GO" id="GO:0016491">
    <property type="term" value="F:oxidoreductase activity"/>
    <property type="evidence" value="ECO:0007669"/>
    <property type="project" value="InterPro"/>
</dbReference>
<dbReference type="Proteomes" id="UP000198881">
    <property type="component" value="Unassembled WGS sequence"/>
</dbReference>
<organism evidence="2 3">
    <name type="scientific">Micrococcus terreus</name>
    <dbReference type="NCBI Taxonomy" id="574650"/>
    <lineage>
        <taxon>Bacteria</taxon>
        <taxon>Bacillati</taxon>
        <taxon>Actinomycetota</taxon>
        <taxon>Actinomycetes</taxon>
        <taxon>Micrococcales</taxon>
        <taxon>Micrococcaceae</taxon>
        <taxon>Micrococcus</taxon>
    </lineage>
</organism>
<dbReference type="EMBL" id="FPCG01000009">
    <property type="protein sequence ID" value="SFV23967.1"/>
    <property type="molecule type" value="Genomic_DNA"/>
</dbReference>